<name>A0A316YPJ7_9BASI</name>
<keyword evidence="4" id="KW-1185">Reference proteome</keyword>
<feature type="compositionally biased region" description="Basic and acidic residues" evidence="1">
    <location>
        <begin position="364"/>
        <end position="378"/>
    </location>
</feature>
<gene>
    <name evidence="3" type="ORF">FA10DRAFT_258713</name>
</gene>
<feature type="compositionally biased region" description="Basic and acidic residues" evidence="1">
    <location>
        <begin position="199"/>
        <end position="234"/>
    </location>
</feature>
<dbReference type="InParanoid" id="A0A316YPJ7"/>
<protein>
    <submittedName>
        <fullName evidence="3">Uncharacterized protein</fullName>
    </submittedName>
</protein>
<accession>A0A316YPJ7</accession>
<feature type="signal peptide" evidence="2">
    <location>
        <begin position="1"/>
        <end position="16"/>
    </location>
</feature>
<evidence type="ECO:0000256" key="1">
    <source>
        <dbReference type="SAM" id="MobiDB-lite"/>
    </source>
</evidence>
<feature type="region of interest" description="Disordered" evidence="1">
    <location>
        <begin position="195"/>
        <end position="278"/>
    </location>
</feature>
<dbReference type="EMBL" id="KZ819635">
    <property type="protein sequence ID" value="PWN91307.1"/>
    <property type="molecule type" value="Genomic_DNA"/>
</dbReference>
<evidence type="ECO:0000313" key="3">
    <source>
        <dbReference type="EMBL" id="PWN91307.1"/>
    </source>
</evidence>
<proteinExistence type="predicted"/>
<evidence type="ECO:0000313" key="4">
    <source>
        <dbReference type="Proteomes" id="UP000245768"/>
    </source>
</evidence>
<dbReference type="GeneID" id="37041838"/>
<feature type="compositionally biased region" description="Pro residues" evidence="1">
    <location>
        <begin position="34"/>
        <end position="45"/>
    </location>
</feature>
<organism evidence="3 4">
    <name type="scientific">Acaromyces ingoldii</name>
    <dbReference type="NCBI Taxonomy" id="215250"/>
    <lineage>
        <taxon>Eukaryota</taxon>
        <taxon>Fungi</taxon>
        <taxon>Dikarya</taxon>
        <taxon>Basidiomycota</taxon>
        <taxon>Ustilaginomycotina</taxon>
        <taxon>Exobasidiomycetes</taxon>
        <taxon>Exobasidiales</taxon>
        <taxon>Cryptobasidiaceae</taxon>
        <taxon>Acaromyces</taxon>
    </lineage>
</organism>
<keyword evidence="2" id="KW-0732">Signal</keyword>
<dbReference type="AlphaFoldDB" id="A0A316YPJ7"/>
<feature type="compositionally biased region" description="Basic residues" evidence="1">
    <location>
        <begin position="379"/>
        <end position="388"/>
    </location>
</feature>
<feature type="region of interest" description="Disordered" evidence="1">
    <location>
        <begin position="343"/>
        <end position="388"/>
    </location>
</feature>
<reference evidence="3" key="1">
    <citation type="journal article" date="2018" name="Mol. Biol. Evol.">
        <title>Broad Genomic Sampling Reveals a Smut Pathogenic Ancestry of the Fungal Clade Ustilaginomycotina.</title>
        <authorList>
            <person name="Kijpornyongpan T."/>
            <person name="Mondo S.J."/>
            <person name="Barry K."/>
            <person name="Sandor L."/>
            <person name="Lee J."/>
            <person name="Lipzen A."/>
            <person name="Pangilinan J."/>
            <person name="LaButti K."/>
            <person name="Hainaut M."/>
            <person name="Henrissat B."/>
            <person name="Grigoriev I.V."/>
            <person name="Spatafora J.W."/>
            <person name="Aime M.C."/>
        </authorList>
    </citation>
    <scope>NUCLEOTIDE SEQUENCE [LARGE SCALE GENOMIC DNA]</scope>
    <source>
        <strain evidence="3">MCA 4198</strain>
    </source>
</reference>
<feature type="chain" id="PRO_5016292189" evidence="2">
    <location>
        <begin position="17"/>
        <end position="388"/>
    </location>
</feature>
<evidence type="ECO:0000256" key="2">
    <source>
        <dbReference type="SAM" id="SignalP"/>
    </source>
</evidence>
<feature type="compositionally biased region" description="Low complexity" evidence="1">
    <location>
        <begin position="245"/>
        <end position="256"/>
    </location>
</feature>
<sequence length="388" mass="44016">MLVFHLSIIFAFSAAAAPPPKHHGQIEHTGTQHPPAPHKPTPPGLRNPNAYQEDEPHHTLQYYYTQNHPHFHPQLFHPQFHPQSDPQDVFQYDVHGHVGGAHHYQAPGASGLQISQNYELLRQLHQVYAQDPSGAHGHPAGFDGSMSEQAYSQVDPQLHPLHWLGNEGIDPHLFASFSLDPDLRHKHLNAQEDGYETMQNEHNERSQREEGKESEAGDGRGRKGKEKKAGEGRGRGKGKGKKQSPDQSQTSSFTSSRESHDEPAPADCYPMDPMECTSEPHQVPMDIDTMIEKRFEFLRKSDAYQRGQLGLPDRSRHATLSLEFEQKRKNARLLVQYARDLLKSPDKQRTRVKQLCQKVTTASDEAKGSPKPESVRRWLDRKKRATRD</sequence>
<dbReference type="Proteomes" id="UP000245768">
    <property type="component" value="Unassembled WGS sequence"/>
</dbReference>
<feature type="region of interest" description="Disordered" evidence="1">
    <location>
        <begin position="18"/>
        <end position="45"/>
    </location>
</feature>
<dbReference type="RefSeq" id="XP_025378505.1">
    <property type="nucleotide sequence ID" value="XM_025519922.1"/>
</dbReference>